<protein>
    <recommendedName>
        <fullName evidence="4">biotin synthase</fullName>
        <ecNumber evidence="4">2.8.1.6</ecNumber>
    </recommendedName>
</protein>
<evidence type="ECO:0000256" key="11">
    <source>
        <dbReference type="ARBA" id="ARBA00023004"/>
    </source>
</evidence>
<keyword evidence="6" id="KW-0808">Transferase</keyword>
<keyword evidence="11 14" id="KW-0408">Iron</keyword>
<proteinExistence type="inferred from homology"/>
<keyword evidence="12 14" id="KW-0411">Iron-sulfur</keyword>
<dbReference type="HAMAP" id="MF_01694">
    <property type="entry name" value="BioB"/>
    <property type="match status" value="1"/>
</dbReference>
<dbReference type="InterPro" id="IPR007197">
    <property type="entry name" value="rSAM"/>
</dbReference>
<dbReference type="EC" id="2.8.1.6" evidence="4"/>
<dbReference type="GO" id="GO:0004076">
    <property type="term" value="F:biotin synthase activity"/>
    <property type="evidence" value="ECO:0007669"/>
    <property type="project" value="UniProtKB-EC"/>
</dbReference>
<dbReference type="EMBL" id="JADGJW010001715">
    <property type="protein sequence ID" value="KAJ3201510.1"/>
    <property type="molecule type" value="Genomic_DNA"/>
</dbReference>
<comment type="caution">
    <text evidence="16">The sequence shown here is derived from an EMBL/GenBank/DDBJ whole genome shotgun (WGS) entry which is preliminary data.</text>
</comment>
<dbReference type="InterPro" id="IPR058240">
    <property type="entry name" value="rSAM_sf"/>
</dbReference>
<dbReference type="PROSITE" id="PS51918">
    <property type="entry name" value="RADICAL_SAM"/>
    <property type="match status" value="1"/>
</dbReference>
<evidence type="ECO:0000256" key="12">
    <source>
        <dbReference type="ARBA" id="ARBA00023014"/>
    </source>
</evidence>
<dbReference type="SUPFAM" id="SSF102114">
    <property type="entry name" value="Radical SAM enzymes"/>
    <property type="match status" value="1"/>
</dbReference>
<keyword evidence="5" id="KW-0004">4Fe-4S</keyword>
<evidence type="ECO:0000256" key="1">
    <source>
        <dbReference type="ARBA" id="ARBA00001966"/>
    </source>
</evidence>
<dbReference type="SMART" id="SM00729">
    <property type="entry name" value="Elp3"/>
    <property type="match status" value="1"/>
</dbReference>
<dbReference type="GO" id="GO:0005739">
    <property type="term" value="C:mitochondrion"/>
    <property type="evidence" value="ECO:0007669"/>
    <property type="project" value="TreeGrafter"/>
</dbReference>
<evidence type="ECO:0000256" key="6">
    <source>
        <dbReference type="ARBA" id="ARBA00022679"/>
    </source>
</evidence>
<keyword evidence="7" id="KW-0949">S-adenosyl-L-methionine</keyword>
<dbReference type="NCBIfam" id="TIGR00433">
    <property type="entry name" value="bioB"/>
    <property type="match status" value="1"/>
</dbReference>
<evidence type="ECO:0000256" key="9">
    <source>
        <dbReference type="ARBA" id="ARBA00022723"/>
    </source>
</evidence>
<dbReference type="GO" id="GO:0009102">
    <property type="term" value="P:biotin biosynthetic process"/>
    <property type="evidence" value="ECO:0007669"/>
    <property type="project" value="UniProtKB-KW"/>
</dbReference>
<organism evidence="16 17">
    <name type="scientific">Clydaea vesicula</name>
    <dbReference type="NCBI Taxonomy" id="447962"/>
    <lineage>
        <taxon>Eukaryota</taxon>
        <taxon>Fungi</taxon>
        <taxon>Fungi incertae sedis</taxon>
        <taxon>Chytridiomycota</taxon>
        <taxon>Chytridiomycota incertae sedis</taxon>
        <taxon>Chytridiomycetes</taxon>
        <taxon>Lobulomycetales</taxon>
        <taxon>Lobulomycetaceae</taxon>
        <taxon>Clydaea</taxon>
    </lineage>
</organism>
<dbReference type="InterPro" id="IPR006638">
    <property type="entry name" value="Elp3/MiaA/NifB-like_rSAM"/>
</dbReference>
<keyword evidence="9 14" id="KW-0479">Metal-binding</keyword>
<feature type="binding site" evidence="14">
    <location>
        <position position="157"/>
    </location>
    <ligand>
        <name>[2Fe-2S] cluster</name>
        <dbReference type="ChEBI" id="CHEBI:190135"/>
    </ligand>
</feature>
<dbReference type="Pfam" id="PF04055">
    <property type="entry name" value="Radical_SAM"/>
    <property type="match status" value="1"/>
</dbReference>
<evidence type="ECO:0000256" key="2">
    <source>
        <dbReference type="ARBA" id="ARBA00004942"/>
    </source>
</evidence>
<evidence type="ECO:0000256" key="14">
    <source>
        <dbReference type="PIRSR" id="PIRSR001619-1"/>
    </source>
</evidence>
<evidence type="ECO:0000256" key="8">
    <source>
        <dbReference type="ARBA" id="ARBA00022714"/>
    </source>
</evidence>
<dbReference type="AlphaFoldDB" id="A0AAD5TTH4"/>
<feature type="binding site" evidence="14">
    <location>
        <position position="124"/>
    </location>
    <ligand>
        <name>[2Fe-2S] cluster</name>
        <dbReference type="ChEBI" id="CHEBI:190135"/>
    </ligand>
</feature>
<sequence length="360" mass="39963">MILNRFKRFSTLKTQDWSHIKPIIKPTLTPNSAVATYYETTGAPQRNNWTREEISSIFNSPLIDLISYASKVHRDNHDGRSVQQCTFPQSSRHSTGVKATPLLQAGTVIDAAKRAKAAGSTRFCMGAAWRDTKGRKTNMKNIVSYVKEIRGMGMEVCCTLGMLTKEDAQTLKENGLTAYNHNLDTSREYYPNIITTRSYDERLETISNVREAGISVCSGGIIGLGEKDIDRIGMLETLSNLPEHPESVPINALLAVGGTPLEEQQPVSVWEMVRMIATTRVVLPKAMVRLSAGRVRFSQPEQTLCFISGANSIFTGDKLLTTPNNSFDEDQQLFNILGLIPLKPKSLQQVQEDKKIAINA</sequence>
<evidence type="ECO:0000256" key="5">
    <source>
        <dbReference type="ARBA" id="ARBA00022485"/>
    </source>
</evidence>
<dbReference type="Pfam" id="PF06968">
    <property type="entry name" value="BATS"/>
    <property type="match status" value="1"/>
</dbReference>
<keyword evidence="17" id="KW-1185">Reference proteome</keyword>
<dbReference type="CDD" id="cd01335">
    <property type="entry name" value="Radical_SAM"/>
    <property type="match status" value="1"/>
</dbReference>
<evidence type="ECO:0000313" key="16">
    <source>
        <dbReference type="EMBL" id="KAJ3201510.1"/>
    </source>
</evidence>
<comment type="pathway">
    <text evidence="2">Cofactor biosynthesis; biotin biosynthesis; biotin from 7,8-diaminononanoate: step 2/2.</text>
</comment>
<dbReference type="GO" id="GO:0046872">
    <property type="term" value="F:metal ion binding"/>
    <property type="evidence" value="ECO:0007669"/>
    <property type="project" value="UniProtKB-KW"/>
</dbReference>
<dbReference type="InterPro" id="IPR013785">
    <property type="entry name" value="Aldolase_TIM"/>
</dbReference>
<keyword evidence="8 14" id="KW-0001">2Fe-2S</keyword>
<dbReference type="Gene3D" id="3.20.20.70">
    <property type="entry name" value="Aldolase class I"/>
    <property type="match status" value="1"/>
</dbReference>
<reference evidence="16" key="1">
    <citation type="submission" date="2020-05" db="EMBL/GenBank/DDBJ databases">
        <title>Phylogenomic resolution of chytrid fungi.</title>
        <authorList>
            <person name="Stajich J.E."/>
            <person name="Amses K."/>
            <person name="Simmons R."/>
            <person name="Seto K."/>
            <person name="Myers J."/>
            <person name="Bonds A."/>
            <person name="Quandt C.A."/>
            <person name="Barry K."/>
            <person name="Liu P."/>
            <person name="Grigoriev I."/>
            <person name="Longcore J.E."/>
            <person name="James T.Y."/>
        </authorList>
    </citation>
    <scope>NUCLEOTIDE SEQUENCE</scope>
    <source>
        <strain evidence="16">JEL0476</strain>
    </source>
</reference>
<comment type="cofactor">
    <cofactor evidence="1">
        <name>[4Fe-4S] cluster</name>
        <dbReference type="ChEBI" id="CHEBI:49883"/>
    </cofactor>
</comment>
<dbReference type="InterPro" id="IPR010722">
    <property type="entry name" value="BATS_dom"/>
</dbReference>
<evidence type="ECO:0000259" key="15">
    <source>
        <dbReference type="PROSITE" id="PS51918"/>
    </source>
</evidence>
<evidence type="ECO:0000256" key="4">
    <source>
        <dbReference type="ARBA" id="ARBA00012236"/>
    </source>
</evidence>
<dbReference type="InterPro" id="IPR024177">
    <property type="entry name" value="Biotin_synthase"/>
</dbReference>
<gene>
    <name evidence="16" type="primary">BIO2</name>
    <name evidence="16" type="ORF">HK099_002216</name>
</gene>
<feature type="binding site" evidence="14">
    <location>
        <position position="289"/>
    </location>
    <ligand>
        <name>[2Fe-2S] cluster</name>
        <dbReference type="ChEBI" id="CHEBI:190135"/>
    </ligand>
</feature>
<dbReference type="PANTHER" id="PTHR22976">
    <property type="entry name" value="BIOTIN SYNTHASE"/>
    <property type="match status" value="1"/>
</dbReference>
<evidence type="ECO:0000313" key="17">
    <source>
        <dbReference type="Proteomes" id="UP001211065"/>
    </source>
</evidence>
<accession>A0AAD5TTH4</accession>
<dbReference type="PIRSF" id="PIRSF001619">
    <property type="entry name" value="Biotin_synth"/>
    <property type="match status" value="1"/>
</dbReference>
<comment type="cofactor">
    <cofactor evidence="14">
        <name>[2Fe-2S] cluster</name>
        <dbReference type="ChEBI" id="CHEBI:190135"/>
    </cofactor>
    <text evidence="14">Binds 1 [2Fe-2S] cluster. The cluster is coordinated with 3 cysteines and 1 arginine.</text>
</comment>
<dbReference type="PANTHER" id="PTHR22976:SF2">
    <property type="entry name" value="BIOTIN SYNTHASE, MITOCHONDRIAL"/>
    <property type="match status" value="1"/>
</dbReference>
<evidence type="ECO:0000256" key="10">
    <source>
        <dbReference type="ARBA" id="ARBA00022756"/>
    </source>
</evidence>
<keyword evidence="10" id="KW-0093">Biotin biosynthesis</keyword>
<dbReference type="SMART" id="SM00876">
    <property type="entry name" value="BATS"/>
    <property type="match status" value="1"/>
</dbReference>
<name>A0AAD5TTH4_9FUNG</name>
<dbReference type="GO" id="GO:0051539">
    <property type="term" value="F:4 iron, 4 sulfur cluster binding"/>
    <property type="evidence" value="ECO:0007669"/>
    <property type="project" value="UniProtKB-KW"/>
</dbReference>
<feature type="domain" description="Radical SAM core" evidence="15">
    <location>
        <begin position="58"/>
        <end position="294"/>
    </location>
</feature>
<feature type="binding site" evidence="14">
    <location>
        <position position="217"/>
    </location>
    <ligand>
        <name>[2Fe-2S] cluster</name>
        <dbReference type="ChEBI" id="CHEBI:190135"/>
    </ligand>
</feature>
<dbReference type="InterPro" id="IPR002684">
    <property type="entry name" value="Biotin_synth/BioAB"/>
</dbReference>
<comment type="cofactor">
    <cofactor evidence="13">
        <name>[2Fe-2S] cluster</name>
        <dbReference type="ChEBI" id="CHEBI:190135"/>
    </cofactor>
</comment>
<dbReference type="GO" id="GO:0051537">
    <property type="term" value="F:2 iron, 2 sulfur cluster binding"/>
    <property type="evidence" value="ECO:0007669"/>
    <property type="project" value="UniProtKB-KW"/>
</dbReference>
<comment type="similarity">
    <text evidence="3">Belongs to the radical SAM superfamily. Biotin synthase family.</text>
</comment>
<evidence type="ECO:0000256" key="13">
    <source>
        <dbReference type="ARBA" id="ARBA00034078"/>
    </source>
</evidence>
<evidence type="ECO:0000256" key="7">
    <source>
        <dbReference type="ARBA" id="ARBA00022691"/>
    </source>
</evidence>
<dbReference type="Proteomes" id="UP001211065">
    <property type="component" value="Unassembled WGS sequence"/>
</dbReference>
<evidence type="ECO:0000256" key="3">
    <source>
        <dbReference type="ARBA" id="ARBA00010765"/>
    </source>
</evidence>